<dbReference type="EMBL" id="LXQA010343527">
    <property type="protein sequence ID" value="MCI45382.1"/>
    <property type="molecule type" value="Genomic_DNA"/>
</dbReference>
<feature type="non-terminal residue" evidence="1">
    <location>
        <position position="28"/>
    </location>
</feature>
<dbReference type="Proteomes" id="UP000265520">
    <property type="component" value="Unassembled WGS sequence"/>
</dbReference>
<evidence type="ECO:0000313" key="2">
    <source>
        <dbReference type="Proteomes" id="UP000265520"/>
    </source>
</evidence>
<sequence>MVARLRTVVATAKEEMAMMEGRWELQTE</sequence>
<evidence type="ECO:0000313" key="1">
    <source>
        <dbReference type="EMBL" id="MCI45382.1"/>
    </source>
</evidence>
<reference evidence="1 2" key="1">
    <citation type="journal article" date="2018" name="Front. Plant Sci.">
        <title>Red Clover (Trifolium pratense) and Zigzag Clover (T. medium) - A Picture of Genomic Similarities and Differences.</title>
        <authorList>
            <person name="Dluhosova J."/>
            <person name="Istvanek J."/>
            <person name="Nedelnik J."/>
            <person name="Repkova J."/>
        </authorList>
    </citation>
    <scope>NUCLEOTIDE SEQUENCE [LARGE SCALE GENOMIC DNA]</scope>
    <source>
        <strain evidence="2">cv. 10/8</strain>
        <tissue evidence="1">Leaf</tissue>
    </source>
</reference>
<name>A0A392SA85_9FABA</name>
<organism evidence="1 2">
    <name type="scientific">Trifolium medium</name>
    <dbReference type="NCBI Taxonomy" id="97028"/>
    <lineage>
        <taxon>Eukaryota</taxon>
        <taxon>Viridiplantae</taxon>
        <taxon>Streptophyta</taxon>
        <taxon>Embryophyta</taxon>
        <taxon>Tracheophyta</taxon>
        <taxon>Spermatophyta</taxon>
        <taxon>Magnoliopsida</taxon>
        <taxon>eudicotyledons</taxon>
        <taxon>Gunneridae</taxon>
        <taxon>Pentapetalae</taxon>
        <taxon>rosids</taxon>
        <taxon>fabids</taxon>
        <taxon>Fabales</taxon>
        <taxon>Fabaceae</taxon>
        <taxon>Papilionoideae</taxon>
        <taxon>50 kb inversion clade</taxon>
        <taxon>NPAAA clade</taxon>
        <taxon>Hologalegina</taxon>
        <taxon>IRL clade</taxon>
        <taxon>Trifolieae</taxon>
        <taxon>Trifolium</taxon>
    </lineage>
</organism>
<protein>
    <submittedName>
        <fullName evidence="1">Uncharacterized protein</fullName>
    </submittedName>
</protein>
<proteinExistence type="predicted"/>
<dbReference type="AlphaFoldDB" id="A0A392SA85"/>
<comment type="caution">
    <text evidence="1">The sequence shown here is derived from an EMBL/GenBank/DDBJ whole genome shotgun (WGS) entry which is preliminary data.</text>
</comment>
<keyword evidence="2" id="KW-1185">Reference proteome</keyword>
<accession>A0A392SA85</accession>